<dbReference type="PIRSF" id="PIRSF016565">
    <property type="entry name" value="PucC"/>
    <property type="match status" value="1"/>
</dbReference>
<dbReference type="EMBL" id="JBHSLU010000004">
    <property type="protein sequence ID" value="MFC5504153.1"/>
    <property type="molecule type" value="Genomic_DNA"/>
</dbReference>
<feature type="transmembrane region" description="Helical" evidence="6">
    <location>
        <begin position="332"/>
        <end position="353"/>
    </location>
</feature>
<feature type="transmembrane region" description="Helical" evidence="6">
    <location>
        <begin position="231"/>
        <end position="250"/>
    </location>
</feature>
<gene>
    <name evidence="7" type="ORF">ACFPN9_02645</name>
</gene>
<feature type="transmembrane region" description="Helical" evidence="6">
    <location>
        <begin position="299"/>
        <end position="320"/>
    </location>
</feature>
<evidence type="ECO:0000256" key="5">
    <source>
        <dbReference type="ARBA" id="ARBA00023136"/>
    </source>
</evidence>
<feature type="transmembrane region" description="Helical" evidence="6">
    <location>
        <begin position="143"/>
        <end position="166"/>
    </location>
</feature>
<feature type="transmembrane region" description="Helical" evidence="6">
    <location>
        <begin position="270"/>
        <end position="292"/>
    </location>
</feature>
<dbReference type="InterPro" id="IPR004896">
    <property type="entry name" value="PucC-rel"/>
</dbReference>
<comment type="subcellular location">
    <subcellularLocation>
        <location evidence="1">Membrane</location>
        <topology evidence="1">Multi-pass membrane protein</topology>
    </subcellularLocation>
</comment>
<dbReference type="CDD" id="cd06176">
    <property type="entry name" value="MFS_BCD_PucC-like"/>
    <property type="match status" value="1"/>
</dbReference>
<dbReference type="InterPro" id="IPR036259">
    <property type="entry name" value="MFS_trans_sf"/>
</dbReference>
<feature type="transmembrane region" description="Helical" evidence="6">
    <location>
        <begin position="76"/>
        <end position="103"/>
    </location>
</feature>
<evidence type="ECO:0000256" key="6">
    <source>
        <dbReference type="SAM" id="Phobius"/>
    </source>
</evidence>
<reference evidence="8" key="1">
    <citation type="journal article" date="2019" name="Int. J. Syst. Evol. Microbiol.">
        <title>The Global Catalogue of Microorganisms (GCM) 10K type strain sequencing project: providing services to taxonomists for standard genome sequencing and annotation.</title>
        <authorList>
            <consortium name="The Broad Institute Genomics Platform"/>
            <consortium name="The Broad Institute Genome Sequencing Center for Infectious Disease"/>
            <person name="Wu L."/>
            <person name="Ma J."/>
        </authorList>
    </citation>
    <scope>NUCLEOTIDE SEQUENCE [LARGE SCALE GENOMIC DNA]</scope>
    <source>
        <strain evidence="8">CCUG 43117</strain>
    </source>
</reference>
<dbReference type="InterPro" id="IPR026036">
    <property type="entry name" value="PucC"/>
</dbReference>
<keyword evidence="8" id="KW-1185">Reference proteome</keyword>
<protein>
    <submittedName>
        <fullName evidence="7">BCD family MFS transporter</fullName>
    </submittedName>
</protein>
<proteinExistence type="inferred from homology"/>
<feature type="transmembrane region" description="Helical" evidence="6">
    <location>
        <begin position="365"/>
        <end position="386"/>
    </location>
</feature>
<feature type="transmembrane region" description="Helical" evidence="6">
    <location>
        <begin position="31"/>
        <end position="56"/>
    </location>
</feature>
<evidence type="ECO:0000256" key="2">
    <source>
        <dbReference type="ARBA" id="ARBA00008412"/>
    </source>
</evidence>
<evidence type="ECO:0000256" key="1">
    <source>
        <dbReference type="ARBA" id="ARBA00004141"/>
    </source>
</evidence>
<evidence type="ECO:0000313" key="7">
    <source>
        <dbReference type="EMBL" id="MFC5504153.1"/>
    </source>
</evidence>
<comment type="caution">
    <text evidence="7">The sequence shown here is derived from an EMBL/GenBank/DDBJ whole genome shotgun (WGS) entry which is preliminary data.</text>
</comment>
<name>A0ABW0NVS5_9HYPH</name>
<keyword evidence="3 6" id="KW-0812">Transmembrane</keyword>
<accession>A0ABW0NVS5</accession>
<sequence length="446" mass="45355">MSAPLGWFGIVRLGLVQTAIGAIVVLTTSTINRVMVVELALPAVLPGLLVALHYAVQILRPRWGHGSDVGGRLTPWILGGMAVLALGGFGAAVATALMGSAFWPGVLLAAFSFAAIGMGVGASGTCLLILLSRRVADARRPAAATVVWVMMIAGFIVTAGLVGHLLDPFSTARLVAISGAVSAIALTVTVLAVRGVETEARAAAPDEPVASGDTSFRMALREVWDEPQARLFAIFIFVSMIAYSAQDLILEPFAGTVFGFTPGESTRLAGVQNGGVLTGMVLVAVVTTLAGARAGSLRLWAVGGCLASALALAGLALSPFAGASFPLRGTVFALGLANGAYAVAAIGSMMRLVGEGRSERQGVRMGLWGAAQGVAFGLGGLCGAGATDLARHVTGTPALAYSGVFAVEALLFVVSAALALAVARQATQRERRTTRDGDGLLLPNPG</sequence>
<feature type="transmembrane region" description="Helical" evidence="6">
    <location>
        <begin position="109"/>
        <end position="131"/>
    </location>
</feature>
<dbReference type="PANTHER" id="PTHR23538">
    <property type="entry name" value="44.5 KD BACTERIOCHLOROPHYLL SYNTHASE SUBUNIT"/>
    <property type="match status" value="1"/>
</dbReference>
<organism evidence="7 8">
    <name type="scientific">Bosea massiliensis</name>
    <dbReference type="NCBI Taxonomy" id="151419"/>
    <lineage>
        <taxon>Bacteria</taxon>
        <taxon>Pseudomonadati</taxon>
        <taxon>Pseudomonadota</taxon>
        <taxon>Alphaproteobacteria</taxon>
        <taxon>Hyphomicrobiales</taxon>
        <taxon>Boseaceae</taxon>
        <taxon>Bosea</taxon>
    </lineage>
</organism>
<dbReference type="PANTHER" id="PTHR23538:SF1">
    <property type="entry name" value="44.5 KD BACTERIOCHLOROPHYLL SYNTHASE SUBUNIT"/>
    <property type="match status" value="1"/>
</dbReference>
<feature type="transmembrane region" description="Helical" evidence="6">
    <location>
        <begin position="172"/>
        <end position="193"/>
    </location>
</feature>
<comment type="similarity">
    <text evidence="2">Belongs to the PucC family.</text>
</comment>
<dbReference type="Gene3D" id="1.20.1250.20">
    <property type="entry name" value="MFS general substrate transporter like domains"/>
    <property type="match status" value="1"/>
</dbReference>
<keyword evidence="5 6" id="KW-0472">Membrane</keyword>
<evidence type="ECO:0000256" key="4">
    <source>
        <dbReference type="ARBA" id="ARBA00022989"/>
    </source>
</evidence>
<feature type="transmembrane region" description="Helical" evidence="6">
    <location>
        <begin position="398"/>
        <end position="423"/>
    </location>
</feature>
<evidence type="ECO:0000313" key="8">
    <source>
        <dbReference type="Proteomes" id="UP001596060"/>
    </source>
</evidence>
<dbReference type="Proteomes" id="UP001596060">
    <property type="component" value="Unassembled WGS sequence"/>
</dbReference>
<keyword evidence="4 6" id="KW-1133">Transmembrane helix</keyword>
<dbReference type="Pfam" id="PF03209">
    <property type="entry name" value="PUCC"/>
    <property type="match status" value="1"/>
</dbReference>
<dbReference type="SUPFAM" id="SSF103473">
    <property type="entry name" value="MFS general substrate transporter"/>
    <property type="match status" value="1"/>
</dbReference>
<evidence type="ECO:0000256" key="3">
    <source>
        <dbReference type="ARBA" id="ARBA00022692"/>
    </source>
</evidence>
<dbReference type="RefSeq" id="WP_066719083.1">
    <property type="nucleotide sequence ID" value="NZ_JBHSLU010000004.1"/>
</dbReference>